<evidence type="ECO:0000256" key="1">
    <source>
        <dbReference type="PIRNR" id="PIRNR028141"/>
    </source>
</evidence>
<feature type="domain" description="PilZ" evidence="2">
    <location>
        <begin position="3"/>
        <end position="100"/>
    </location>
</feature>
<comment type="caution">
    <text evidence="4">The sequence shown here is derived from an EMBL/GenBank/DDBJ whole genome shotgun (WGS) entry which is preliminary data.</text>
</comment>
<accession>A0A1E5AQN9</accession>
<evidence type="ECO:0000313" key="4">
    <source>
        <dbReference type="EMBL" id="MUK51302.1"/>
    </source>
</evidence>
<evidence type="ECO:0000259" key="2">
    <source>
        <dbReference type="Pfam" id="PF07238"/>
    </source>
</evidence>
<dbReference type="InterPro" id="IPR027021">
    <property type="entry name" value="C-di-GMP_BP_PA4608"/>
</dbReference>
<comment type="function">
    <text evidence="1">Binds the second messenger bis-(3'-5') cyclic dimeric guanosine monophosphate (c-di-GMP). Can bind two c-di-GMP molecules per monomer. May play a role in bacterial second-messenger regulated processes. Binding to c-di-GMP induces a conformational change of the C- and N-termini resulting in the exposure of a highly negative surface on one side of the protein to a possible effector protein.</text>
</comment>
<evidence type="ECO:0000313" key="3">
    <source>
        <dbReference type="EMBL" id="MUK46807.1"/>
    </source>
</evidence>
<dbReference type="Gene3D" id="2.40.10.220">
    <property type="entry name" value="predicted glycosyltransferase like domains"/>
    <property type="match status" value="1"/>
</dbReference>
<protein>
    <recommendedName>
        <fullName evidence="1">Cyclic diguanosine monophosphate-binding protein</fullName>
        <shortName evidence="1">c-di-GMP-binding protein</shortName>
    </recommendedName>
    <alternativeName>
        <fullName evidence="1">Pilz domain-containing protein</fullName>
    </alternativeName>
</protein>
<comment type="subunit">
    <text evidence="1">Monomer in both c-di-GMP-bound and free forms.</text>
</comment>
<dbReference type="Proteomes" id="UP000435323">
    <property type="component" value="Unassembled WGS sequence"/>
</dbReference>
<dbReference type="EMBL" id="WOBN01000043">
    <property type="protein sequence ID" value="MUK51302.1"/>
    <property type="molecule type" value="Genomic_DNA"/>
</dbReference>
<keyword evidence="1" id="KW-0547">Nucleotide-binding</keyword>
<keyword evidence="1" id="KW-0973">c-di-GMP</keyword>
<sequence>MIERRKFSRVIYQADVALIQGAQQYSGSLIDLSLHGLLIKLNDDNALNSEGKLIVHFALNDSDINIIAECEIVNDTNNLLRLCIRHIDIDSISHLKRLVELNVGNSELLLRQLSELTETH</sequence>
<reference evidence="5 6" key="1">
    <citation type="submission" date="2019-11" db="EMBL/GenBank/DDBJ databases">
        <title>Using colonization assays and comparative genomics to discover symbiosis behaviors and factors in Vibrio fischeri.</title>
        <authorList>
            <person name="Bongrand C."/>
            <person name="Moriano-Gutierrez S."/>
            <person name="Arevalo P."/>
            <person name="Mcfall-Ngai M."/>
            <person name="Visick K."/>
            <person name="Polz M.F."/>
            <person name="Ruby E.G."/>
        </authorList>
    </citation>
    <scope>NUCLEOTIDE SEQUENCE [LARGE SCALE GENOMIC DNA]</scope>
    <source>
        <strain evidence="3">Emors.3.2</strain>
        <strain evidence="5">emors.3.2</strain>
        <strain evidence="6">emors.4.1</strain>
        <strain evidence="4">Emors.4.1</strain>
    </source>
</reference>
<dbReference type="EMBL" id="WOBO01000018">
    <property type="protein sequence ID" value="MUK46807.1"/>
    <property type="molecule type" value="Genomic_DNA"/>
</dbReference>
<organism evidence="4 6">
    <name type="scientific">Aliivibrio fischeri</name>
    <name type="common">Vibrio fischeri</name>
    <dbReference type="NCBI Taxonomy" id="668"/>
    <lineage>
        <taxon>Bacteria</taxon>
        <taxon>Pseudomonadati</taxon>
        <taxon>Pseudomonadota</taxon>
        <taxon>Gammaproteobacteria</taxon>
        <taxon>Vibrionales</taxon>
        <taxon>Vibrionaceae</taxon>
        <taxon>Aliivibrio</taxon>
    </lineage>
</organism>
<proteinExistence type="predicted"/>
<dbReference type="RefSeq" id="WP_005417811.1">
    <property type="nucleotide sequence ID" value="NZ_JAJVEB010000009.1"/>
</dbReference>
<dbReference type="Pfam" id="PF07238">
    <property type="entry name" value="PilZ"/>
    <property type="match status" value="1"/>
</dbReference>
<dbReference type="Proteomes" id="UP000448038">
    <property type="component" value="Unassembled WGS sequence"/>
</dbReference>
<dbReference type="GO" id="GO:0035438">
    <property type="term" value="F:cyclic-di-GMP binding"/>
    <property type="evidence" value="ECO:0007669"/>
    <property type="project" value="InterPro"/>
</dbReference>
<dbReference type="SUPFAM" id="SSF141371">
    <property type="entry name" value="PilZ domain-like"/>
    <property type="match status" value="1"/>
</dbReference>
<dbReference type="InterPro" id="IPR009875">
    <property type="entry name" value="PilZ_domain"/>
</dbReference>
<dbReference type="PIRSF" id="PIRSF028141">
    <property type="entry name" value="C-di-GMP_BP_PA4608"/>
    <property type="match status" value="1"/>
</dbReference>
<dbReference type="AlphaFoldDB" id="A0A1E5AQN9"/>
<gene>
    <name evidence="3" type="ORF">GNP77_15670</name>
    <name evidence="4" type="ORF">GNP88_19510</name>
</gene>
<name>A0A1E5AQN9_ALIFS</name>
<evidence type="ECO:0000313" key="5">
    <source>
        <dbReference type="Proteomes" id="UP000435323"/>
    </source>
</evidence>
<evidence type="ECO:0000313" key="6">
    <source>
        <dbReference type="Proteomes" id="UP000448038"/>
    </source>
</evidence>